<dbReference type="Proteomes" id="UP000183832">
    <property type="component" value="Unassembled WGS sequence"/>
</dbReference>
<gene>
    <name evidence="1" type="ORF">CLUMA_CG004206</name>
</gene>
<evidence type="ECO:0000313" key="2">
    <source>
        <dbReference type="Proteomes" id="UP000183832"/>
    </source>
</evidence>
<evidence type="ECO:0000313" key="1">
    <source>
        <dbReference type="EMBL" id="CRK90483.1"/>
    </source>
</evidence>
<accession>A0A1J1HR89</accession>
<sequence length="108" mass="12362">MGLFNSLHSTFTSYKVPKMKLNDDACHTAKDLQCQQKRKKKRCERDSQSIFRACCFIFEPLISSFTCRIFCVTRNVYHKFPENATDPTPTNKTPPTSICSIGKILSYG</sequence>
<organism evidence="1 2">
    <name type="scientific">Clunio marinus</name>
    <dbReference type="NCBI Taxonomy" id="568069"/>
    <lineage>
        <taxon>Eukaryota</taxon>
        <taxon>Metazoa</taxon>
        <taxon>Ecdysozoa</taxon>
        <taxon>Arthropoda</taxon>
        <taxon>Hexapoda</taxon>
        <taxon>Insecta</taxon>
        <taxon>Pterygota</taxon>
        <taxon>Neoptera</taxon>
        <taxon>Endopterygota</taxon>
        <taxon>Diptera</taxon>
        <taxon>Nematocera</taxon>
        <taxon>Chironomoidea</taxon>
        <taxon>Chironomidae</taxon>
        <taxon>Clunio</taxon>
    </lineage>
</organism>
<name>A0A1J1HR89_9DIPT</name>
<keyword evidence="2" id="KW-1185">Reference proteome</keyword>
<protein>
    <submittedName>
        <fullName evidence="1">CLUMA_CG004206, isoform A</fullName>
    </submittedName>
</protein>
<reference evidence="1 2" key="1">
    <citation type="submission" date="2015-04" db="EMBL/GenBank/DDBJ databases">
        <authorList>
            <person name="Syromyatnikov M.Y."/>
            <person name="Popov V.N."/>
        </authorList>
    </citation>
    <scope>NUCLEOTIDE SEQUENCE [LARGE SCALE GENOMIC DNA]</scope>
</reference>
<dbReference type="EMBL" id="CVRI01000019">
    <property type="protein sequence ID" value="CRK90483.1"/>
    <property type="molecule type" value="Genomic_DNA"/>
</dbReference>
<proteinExistence type="predicted"/>
<dbReference type="AlphaFoldDB" id="A0A1J1HR89"/>